<dbReference type="PRINTS" id="PR00032">
    <property type="entry name" value="HTHARAC"/>
</dbReference>
<comment type="caution">
    <text evidence="7">The sequence shown here is derived from an EMBL/GenBank/DDBJ whole genome shotgun (WGS) entry which is preliminary data.</text>
</comment>
<evidence type="ECO:0000313" key="7">
    <source>
        <dbReference type="EMBL" id="RTE04265.1"/>
    </source>
</evidence>
<dbReference type="SMART" id="SM00342">
    <property type="entry name" value="HTH_ARAC"/>
    <property type="match status" value="1"/>
</dbReference>
<evidence type="ECO:0000259" key="6">
    <source>
        <dbReference type="PROSITE" id="PS50887"/>
    </source>
</evidence>
<feature type="domain" description="HTH araC/xylS-type" evidence="5">
    <location>
        <begin position="678"/>
        <end position="776"/>
    </location>
</feature>
<dbReference type="PROSITE" id="PS00041">
    <property type="entry name" value="HTH_ARAC_FAMILY_1"/>
    <property type="match status" value="1"/>
</dbReference>
<gene>
    <name evidence="7" type="ORF">EJQ19_26970</name>
</gene>
<evidence type="ECO:0000259" key="5">
    <source>
        <dbReference type="PROSITE" id="PS01124"/>
    </source>
</evidence>
<keyword evidence="4" id="KW-0472">Membrane</keyword>
<accession>A0A430J6K6</accession>
<dbReference type="Pfam" id="PF12833">
    <property type="entry name" value="HTH_18"/>
    <property type="match status" value="1"/>
</dbReference>
<dbReference type="OrthoDB" id="1975037at2"/>
<dbReference type="GO" id="GO:0003700">
    <property type="term" value="F:DNA-binding transcription factor activity"/>
    <property type="evidence" value="ECO:0007669"/>
    <property type="project" value="InterPro"/>
</dbReference>
<dbReference type="GO" id="GO:0043565">
    <property type="term" value="F:sequence-specific DNA binding"/>
    <property type="evidence" value="ECO:0007669"/>
    <property type="project" value="InterPro"/>
</dbReference>
<dbReference type="InterPro" id="IPR041522">
    <property type="entry name" value="CdaR_GGDEF"/>
</dbReference>
<keyword evidence="1" id="KW-0805">Transcription regulation</keyword>
<feature type="transmembrane region" description="Helical" evidence="4">
    <location>
        <begin position="24"/>
        <end position="45"/>
    </location>
</feature>
<feature type="transmembrane region" description="Helical" evidence="4">
    <location>
        <begin position="305"/>
        <end position="324"/>
    </location>
</feature>
<sequence>MKQVIALNAIMKLRTYIRDLPKLFWTYFASYFIVIVLPLAALSYASYSFTVSTLENELSQATIHAAKQKNASVENAVAEMQSIAIRIGLEGRITSFLNEPGNPFLLNEARDILKTAAAANQAIQSIDFYAKDKNLILASDGYTRTYTGADKDSWIPAGTDSPASGIWLSSRPGNNYDLDNIVTYVVKVPIQRAGFQALLAVHMHESVLNGLLQKLEGNQHTTTYIVDAEGNLVSSSATQHPDAGHVQALFRESLLDGTDIGYRILKQGRERDLLTYVRTLHNGWSIVTETPLQYLLSKLSYIRSVAWAAFIVLVALGVVLSYVMSRRMVSPIQLLLKKTIPYNQRSSLAGSPSSPQRNELETISHVLDHVLGKNEAWEQQFHMNLPVLRERFLLGLVNNKISSLPEMMGKLDFLHLNFSGSLYVVFLIEIDDYSLLVDSYSVTDQNLYKYAIMNIAEEIAAERYTALSAELDENQLLLLVNLDGQPLNVKTELMQLGEQMKSIIDRLLKLSVTIGIGSPYGQLTDVHYSYKEASDVIRAKIVAGTNTVLCYEDLVKEAESEFYLPPHFATHMVNFLKAGQVDEAIGSLDELYGQIKVRTKLSEEVIFRAYSQIIEDLLRSVAELHLSTEAIFGTNHNLFRELAAKETIHAIHAWICGIVRRIHDALELHQPKKNAYIDTVLAYMDANFHQDLSVEMIADQVNLNPAYLSRMFKQEVGKTLLEYLTIKRLEVSKGMLITSEMTIQEIAASIGYNNVNSFIRFFKRYEGVTPGDFRKAAR</sequence>
<keyword evidence="4" id="KW-0812">Transmembrane</keyword>
<dbReference type="PROSITE" id="PS01124">
    <property type="entry name" value="HTH_ARAC_FAMILY_2"/>
    <property type="match status" value="1"/>
</dbReference>
<evidence type="ECO:0000256" key="4">
    <source>
        <dbReference type="SAM" id="Phobius"/>
    </source>
</evidence>
<keyword evidence="3" id="KW-0804">Transcription</keyword>
<evidence type="ECO:0000256" key="1">
    <source>
        <dbReference type="ARBA" id="ARBA00023015"/>
    </source>
</evidence>
<evidence type="ECO:0000256" key="2">
    <source>
        <dbReference type="ARBA" id="ARBA00023125"/>
    </source>
</evidence>
<organism evidence="7 8">
    <name type="scientific">Paenibacillus whitsoniae</name>
    <dbReference type="NCBI Taxonomy" id="2496558"/>
    <lineage>
        <taxon>Bacteria</taxon>
        <taxon>Bacillati</taxon>
        <taxon>Bacillota</taxon>
        <taxon>Bacilli</taxon>
        <taxon>Bacillales</taxon>
        <taxon>Paenibacillaceae</taxon>
        <taxon>Paenibacillus</taxon>
    </lineage>
</organism>
<evidence type="ECO:0000313" key="8">
    <source>
        <dbReference type="Proteomes" id="UP000276128"/>
    </source>
</evidence>
<keyword evidence="2" id="KW-0238">DNA-binding</keyword>
<dbReference type="InterPro" id="IPR020449">
    <property type="entry name" value="Tscrpt_reg_AraC-type_HTH"/>
</dbReference>
<protein>
    <submittedName>
        <fullName evidence="7">AraC family transcriptional regulator</fullName>
    </submittedName>
</protein>
<dbReference type="InterPro" id="IPR009057">
    <property type="entry name" value="Homeodomain-like_sf"/>
</dbReference>
<dbReference type="Proteomes" id="UP000276128">
    <property type="component" value="Unassembled WGS sequence"/>
</dbReference>
<dbReference type="InterPro" id="IPR000160">
    <property type="entry name" value="GGDEF_dom"/>
</dbReference>
<dbReference type="PROSITE" id="PS50887">
    <property type="entry name" value="GGDEF"/>
    <property type="match status" value="1"/>
</dbReference>
<keyword evidence="4" id="KW-1133">Transmembrane helix</keyword>
<dbReference type="Gene3D" id="1.10.10.60">
    <property type="entry name" value="Homeodomain-like"/>
    <property type="match status" value="2"/>
</dbReference>
<name>A0A430J6K6_9BACL</name>
<dbReference type="SUPFAM" id="SSF46689">
    <property type="entry name" value="Homeodomain-like"/>
    <property type="match status" value="2"/>
</dbReference>
<dbReference type="AlphaFoldDB" id="A0A430J6K6"/>
<dbReference type="Pfam" id="PF17853">
    <property type="entry name" value="GGDEF_2"/>
    <property type="match status" value="1"/>
</dbReference>
<dbReference type="InterPro" id="IPR018060">
    <property type="entry name" value="HTH_AraC"/>
</dbReference>
<dbReference type="InterPro" id="IPR018062">
    <property type="entry name" value="HTH_AraC-typ_CS"/>
</dbReference>
<reference evidence="7 8" key="1">
    <citation type="submission" date="2018-12" db="EMBL/GenBank/DDBJ databases">
        <title>Bacillus ochoae sp. nov., Paenibacillus whitsoniae sp. nov., Paenibacillus spiritus sp. nov. Isolated from the Mars Exploration Rover during spacecraft assembly.</title>
        <authorList>
            <person name="Seuylemezian A."/>
            <person name="Vaishampayan P."/>
        </authorList>
    </citation>
    <scope>NUCLEOTIDE SEQUENCE [LARGE SCALE GENOMIC DNA]</scope>
    <source>
        <strain evidence="7 8">MER 54</strain>
    </source>
</reference>
<dbReference type="PANTHER" id="PTHR43280:SF2">
    <property type="entry name" value="HTH-TYPE TRANSCRIPTIONAL REGULATOR EXSA"/>
    <property type="match status" value="1"/>
</dbReference>
<dbReference type="PANTHER" id="PTHR43280">
    <property type="entry name" value="ARAC-FAMILY TRANSCRIPTIONAL REGULATOR"/>
    <property type="match status" value="1"/>
</dbReference>
<feature type="domain" description="GGDEF" evidence="6">
    <location>
        <begin position="421"/>
        <end position="553"/>
    </location>
</feature>
<dbReference type="EMBL" id="RXHU01000094">
    <property type="protein sequence ID" value="RTE04265.1"/>
    <property type="molecule type" value="Genomic_DNA"/>
</dbReference>
<evidence type="ECO:0000256" key="3">
    <source>
        <dbReference type="ARBA" id="ARBA00023163"/>
    </source>
</evidence>
<keyword evidence="8" id="KW-1185">Reference proteome</keyword>
<proteinExistence type="predicted"/>